<evidence type="ECO:0000259" key="3">
    <source>
        <dbReference type="Pfam" id="PF14690"/>
    </source>
</evidence>
<dbReference type="Proteomes" id="UP000279029">
    <property type="component" value="Chromosome"/>
</dbReference>
<evidence type="ECO:0000313" key="6">
    <source>
        <dbReference type="Proteomes" id="UP000279029"/>
    </source>
</evidence>
<evidence type="ECO:0000313" key="4">
    <source>
        <dbReference type="EMBL" id="VDN46157.1"/>
    </source>
</evidence>
<sequence length="390" mass="47465">MLNNHYIEKLLGLKDIIVTKIENDPDALHIYCELPRRTHHCPHCHQKTDKVHDYRFQVFKDAPAFGLNTLFHYRKRRYTCNHCNKRFYEKNTFLPRYFRMSTRLVQYVIDRMRSTHSMTDIAKHCNLSITTIFRLFKFIDYTNTSLPRVLSIDEFKGNAGRKYQGILTDPVNKKVLDILPGREHHILSDYFRRFKNRDKVAYFVMDMWQPYRDIAETYFKNATIVIDKYHWIRQITWAFDRVRKQEQKKFYKTRRKYFKRSRHLLLKRRRFLTDEQVDQVSVMLDTSSRLRTAYLLKEKFYDFVDAPDKDTALKRLKEWYVFVATQNEPEFITCMNTIINWQKYILNSFTCPYTNGYTEGVNNKIKVLKRNAYGMRNFNRFKNRILHMMS</sequence>
<dbReference type="Pfam" id="PF13542">
    <property type="entry name" value="HTH_Tnp_ISL3"/>
    <property type="match status" value="1"/>
</dbReference>
<proteinExistence type="predicted"/>
<reference evidence="4 6" key="1">
    <citation type="submission" date="2018-09" db="EMBL/GenBank/DDBJ databases">
        <authorList>
            <person name="Postec A."/>
        </authorList>
    </citation>
    <scope>NUCLEOTIDE SEQUENCE [LARGE SCALE GENOMIC DNA]</scope>
    <source>
        <strain evidence="4">70B-A</strain>
    </source>
</reference>
<evidence type="ECO:0000259" key="1">
    <source>
        <dbReference type="Pfam" id="PF01610"/>
    </source>
</evidence>
<dbReference type="OrthoDB" id="2110692at2"/>
<dbReference type="Pfam" id="PF01610">
    <property type="entry name" value="DDE_Tnp_ISL3"/>
    <property type="match status" value="1"/>
</dbReference>
<feature type="domain" description="Transposase IS204/IS1001/IS1096/IS1165 DDE" evidence="1">
    <location>
        <begin position="150"/>
        <end position="385"/>
    </location>
</feature>
<dbReference type="InterPro" id="IPR029261">
    <property type="entry name" value="Transposase_Znf"/>
</dbReference>
<evidence type="ECO:0000259" key="2">
    <source>
        <dbReference type="Pfam" id="PF13542"/>
    </source>
</evidence>
<dbReference type="Pfam" id="PF14690">
    <property type="entry name" value="Zn_ribbon_ISL3"/>
    <property type="match status" value="1"/>
</dbReference>
<dbReference type="EMBL" id="LR130778">
    <property type="protein sequence ID" value="VDN46157.1"/>
    <property type="molecule type" value="Genomic_DNA"/>
</dbReference>
<name>A0A3P7PNS9_9FIRM</name>
<organism evidence="4 6">
    <name type="scientific">Petrocella atlantisensis</name>
    <dbReference type="NCBI Taxonomy" id="2173034"/>
    <lineage>
        <taxon>Bacteria</taxon>
        <taxon>Bacillati</taxon>
        <taxon>Bacillota</taxon>
        <taxon>Clostridia</taxon>
        <taxon>Lachnospirales</taxon>
        <taxon>Vallitaleaceae</taxon>
        <taxon>Petrocella</taxon>
    </lineage>
</organism>
<dbReference type="InterPro" id="IPR002560">
    <property type="entry name" value="Transposase_DDE"/>
</dbReference>
<dbReference type="RefSeq" id="WP_125135717.1">
    <property type="nucleotide sequence ID" value="NZ_LR130778.1"/>
</dbReference>
<feature type="domain" description="Transposase IS204/IS1001/IS1096/IS1165 helix-turn-helix" evidence="2">
    <location>
        <begin position="89"/>
        <end position="137"/>
    </location>
</feature>
<gene>
    <name evidence="4" type="ORF">PATL70BA_0311</name>
    <name evidence="5" type="ORF">PATL70BA_2084</name>
</gene>
<dbReference type="AlphaFoldDB" id="A0A3P7PNS9"/>
<feature type="domain" description="Transposase IS204/IS1001/IS1096/IS1165 zinc-finger" evidence="3">
    <location>
        <begin position="38"/>
        <end position="83"/>
    </location>
</feature>
<dbReference type="KEGG" id="cbar:PATL70BA_0311"/>
<keyword evidence="6" id="KW-1185">Reference proteome</keyword>
<dbReference type="InterPro" id="IPR047951">
    <property type="entry name" value="Transpos_ISL3"/>
</dbReference>
<dbReference type="PANTHER" id="PTHR33498">
    <property type="entry name" value="TRANSPOSASE FOR INSERTION SEQUENCE ELEMENT IS1557"/>
    <property type="match status" value="1"/>
</dbReference>
<dbReference type="NCBIfam" id="NF033550">
    <property type="entry name" value="transpos_ISL3"/>
    <property type="match status" value="1"/>
</dbReference>
<dbReference type="PANTHER" id="PTHR33498:SF1">
    <property type="entry name" value="TRANSPOSASE FOR INSERTION SEQUENCE ELEMENT IS1557"/>
    <property type="match status" value="1"/>
</dbReference>
<dbReference type="EMBL" id="LR130778">
    <property type="protein sequence ID" value="VDN47968.1"/>
    <property type="molecule type" value="Genomic_DNA"/>
</dbReference>
<dbReference type="InterPro" id="IPR032877">
    <property type="entry name" value="Transposase_HTH"/>
</dbReference>
<accession>A0A3P7PNS9</accession>
<dbReference type="KEGG" id="cbar:PATL70BA_2084"/>
<protein>
    <submittedName>
        <fullName evidence="4">Transposase</fullName>
    </submittedName>
</protein>
<evidence type="ECO:0000313" key="5">
    <source>
        <dbReference type="EMBL" id="VDN47968.1"/>
    </source>
</evidence>